<feature type="non-terminal residue" evidence="2">
    <location>
        <position position="44"/>
    </location>
</feature>
<evidence type="ECO:0000313" key="2">
    <source>
        <dbReference type="EMBL" id="MCI85589.1"/>
    </source>
</evidence>
<feature type="signal peptide" evidence="1">
    <location>
        <begin position="1"/>
        <end position="15"/>
    </location>
</feature>
<dbReference type="Proteomes" id="UP000265520">
    <property type="component" value="Unassembled WGS sequence"/>
</dbReference>
<comment type="caution">
    <text evidence="2">The sequence shown here is derived from an EMBL/GenBank/DDBJ whole genome shotgun (WGS) entry which is preliminary data.</text>
</comment>
<protein>
    <submittedName>
        <fullName evidence="2">Uncharacterized protein</fullName>
    </submittedName>
</protein>
<sequence length="44" mass="5114">MLMMMFVLGYGCFHGLTWVNVDFEYDLAVVRGWNLFLVLVAERG</sequence>
<accession>A0A392VE80</accession>
<evidence type="ECO:0000256" key="1">
    <source>
        <dbReference type="SAM" id="SignalP"/>
    </source>
</evidence>
<keyword evidence="1" id="KW-0732">Signal</keyword>
<name>A0A392VE80_9FABA</name>
<keyword evidence="3" id="KW-1185">Reference proteome</keyword>
<dbReference type="AlphaFoldDB" id="A0A392VE80"/>
<reference evidence="2 3" key="1">
    <citation type="journal article" date="2018" name="Front. Plant Sci.">
        <title>Red Clover (Trifolium pratense) and Zigzag Clover (T. medium) - A Picture of Genomic Similarities and Differences.</title>
        <authorList>
            <person name="Dluhosova J."/>
            <person name="Istvanek J."/>
            <person name="Nedelnik J."/>
            <person name="Repkova J."/>
        </authorList>
    </citation>
    <scope>NUCLEOTIDE SEQUENCE [LARGE SCALE GENOMIC DNA]</scope>
    <source>
        <strain evidence="3">cv. 10/8</strain>
        <tissue evidence="2">Leaf</tissue>
    </source>
</reference>
<evidence type="ECO:0000313" key="3">
    <source>
        <dbReference type="Proteomes" id="UP000265520"/>
    </source>
</evidence>
<dbReference type="EMBL" id="LXQA011119257">
    <property type="protein sequence ID" value="MCI85589.1"/>
    <property type="molecule type" value="Genomic_DNA"/>
</dbReference>
<feature type="chain" id="PRO_5017240723" evidence="1">
    <location>
        <begin position="16"/>
        <end position="44"/>
    </location>
</feature>
<organism evidence="2 3">
    <name type="scientific">Trifolium medium</name>
    <dbReference type="NCBI Taxonomy" id="97028"/>
    <lineage>
        <taxon>Eukaryota</taxon>
        <taxon>Viridiplantae</taxon>
        <taxon>Streptophyta</taxon>
        <taxon>Embryophyta</taxon>
        <taxon>Tracheophyta</taxon>
        <taxon>Spermatophyta</taxon>
        <taxon>Magnoliopsida</taxon>
        <taxon>eudicotyledons</taxon>
        <taxon>Gunneridae</taxon>
        <taxon>Pentapetalae</taxon>
        <taxon>rosids</taxon>
        <taxon>fabids</taxon>
        <taxon>Fabales</taxon>
        <taxon>Fabaceae</taxon>
        <taxon>Papilionoideae</taxon>
        <taxon>50 kb inversion clade</taxon>
        <taxon>NPAAA clade</taxon>
        <taxon>Hologalegina</taxon>
        <taxon>IRL clade</taxon>
        <taxon>Trifolieae</taxon>
        <taxon>Trifolium</taxon>
    </lineage>
</organism>
<proteinExistence type="predicted"/>